<dbReference type="Proteomes" id="UP001592531">
    <property type="component" value="Unassembled WGS sequence"/>
</dbReference>
<proteinExistence type="predicted"/>
<reference evidence="2 3" key="1">
    <citation type="submission" date="2024-09" db="EMBL/GenBank/DDBJ databases">
        <authorList>
            <person name="Lee S.D."/>
        </authorList>
    </citation>
    <scope>NUCLEOTIDE SEQUENCE [LARGE SCALE GENOMIC DNA]</scope>
    <source>
        <strain evidence="2 3">N8-3</strain>
    </source>
</reference>
<name>A0ABV6VYI3_9ACTN</name>
<sequence>MTTTTGGYTVRLPGPFCTWYEGTDLHQGRGTVTEAQAKWRTAYAEADVRRYGTNGFARTVAADDTDVIVVLCGLFADFAKSCPAHAGGTDGDRRARAELNRRLEHLDAQRSAPPEAEQPQGDPALLCPDCKTRWDSHDELDQHRMDADHWTFEEETPWTTS</sequence>
<evidence type="ECO:0000313" key="2">
    <source>
        <dbReference type="EMBL" id="MFC1418773.1"/>
    </source>
</evidence>
<feature type="region of interest" description="Disordered" evidence="1">
    <location>
        <begin position="106"/>
        <end position="128"/>
    </location>
</feature>
<gene>
    <name evidence="2" type="ORF">ACEZDE_19350</name>
</gene>
<accession>A0ABV6VYI3</accession>
<keyword evidence="3" id="KW-1185">Reference proteome</keyword>
<dbReference type="RefSeq" id="WP_380537569.1">
    <property type="nucleotide sequence ID" value="NZ_JBHFAB010000013.1"/>
</dbReference>
<comment type="caution">
    <text evidence="2">The sequence shown here is derived from an EMBL/GenBank/DDBJ whole genome shotgun (WGS) entry which is preliminary data.</text>
</comment>
<evidence type="ECO:0000256" key="1">
    <source>
        <dbReference type="SAM" id="MobiDB-lite"/>
    </source>
</evidence>
<evidence type="ECO:0000313" key="3">
    <source>
        <dbReference type="Proteomes" id="UP001592531"/>
    </source>
</evidence>
<protein>
    <recommendedName>
        <fullName evidence="4">C2H2-type domain-containing protein</fullName>
    </recommendedName>
</protein>
<dbReference type="EMBL" id="JBHFAB010000013">
    <property type="protein sequence ID" value="MFC1418773.1"/>
    <property type="molecule type" value="Genomic_DNA"/>
</dbReference>
<evidence type="ECO:0008006" key="4">
    <source>
        <dbReference type="Google" id="ProtNLM"/>
    </source>
</evidence>
<organism evidence="2 3">
    <name type="scientific">Streptacidiphilus cavernicola</name>
    <dbReference type="NCBI Taxonomy" id="3342716"/>
    <lineage>
        <taxon>Bacteria</taxon>
        <taxon>Bacillati</taxon>
        <taxon>Actinomycetota</taxon>
        <taxon>Actinomycetes</taxon>
        <taxon>Kitasatosporales</taxon>
        <taxon>Streptomycetaceae</taxon>
        <taxon>Streptacidiphilus</taxon>
    </lineage>
</organism>